<protein>
    <submittedName>
        <fullName evidence="1">FAD-dependent oxidoreductase</fullName>
    </submittedName>
</protein>
<accession>A0ACC6P553</accession>
<proteinExistence type="predicted"/>
<evidence type="ECO:0000313" key="2">
    <source>
        <dbReference type="Proteomes" id="UP001364695"/>
    </source>
</evidence>
<organism evidence="1 2">
    <name type="scientific">Amphibiibacter pelophylacis</name>
    <dbReference type="NCBI Taxonomy" id="1799477"/>
    <lineage>
        <taxon>Bacteria</taxon>
        <taxon>Pseudomonadati</taxon>
        <taxon>Pseudomonadota</taxon>
        <taxon>Betaproteobacteria</taxon>
        <taxon>Burkholderiales</taxon>
        <taxon>Sphaerotilaceae</taxon>
        <taxon>Amphibiibacter</taxon>
    </lineage>
</organism>
<evidence type="ECO:0000313" key="1">
    <source>
        <dbReference type="EMBL" id="MEJ7139346.1"/>
    </source>
</evidence>
<name>A0ACC6P553_9BURK</name>
<dbReference type="EMBL" id="JAWDIE010000024">
    <property type="protein sequence ID" value="MEJ7139346.1"/>
    <property type="molecule type" value="Genomic_DNA"/>
</dbReference>
<gene>
    <name evidence="1" type="ORF">RV045_13045</name>
</gene>
<sequence>MAEHIAIVGAGVIGIACALQLRRAGFEVTVIDPEVPGANTSYGNAGAIAIAEVLPLSTPDTWKRVPKMLLDPLGPLAIQWRCLPRLTPWLLRYLLAGRPQRVAELSQALADLLGQARADTQAMAEAAGVSHLLRHHGGVVLYGSAAEAQRDAPAWDRRRELGVESQPWSPDQMAQALPMVDPALSHGLFVPQWSHVDDPWLYTRGLYAAAQALGVRFEQGLVTGFAPNGETLSVRSAVRGVQLRSQVWIAADQVLLAAGAWAGTLARQLGCRLPLESERGYHVDLPHAGVELPHFLQSHAGSFVILPKRGDGPGALRLAGTVELASLSAPPNWARARVLIEQAQRLFPALRQPQAVAGARFWMGHRPSLPDTLPVVGTVPRHPNVHLALGHGHLGLTLAATTARMIETQIQGRPPLPGQPACRPGRFSGL</sequence>
<reference evidence="1" key="1">
    <citation type="submission" date="2023-10" db="EMBL/GenBank/DDBJ databases">
        <title>Amphibacter perezi, gen. nov., sp. nov. a novel taxa of the family Comamonadaceae, class Betaproteobacteria isolated from the skin microbiota of Pelophylax perezi from different populations.</title>
        <authorList>
            <person name="Costa S."/>
            <person name="Proenca D.N."/>
            <person name="Lopes I."/>
            <person name="Morais P.V."/>
        </authorList>
    </citation>
    <scope>NUCLEOTIDE SEQUENCE</scope>
    <source>
        <strain evidence="1">SL12-8</strain>
    </source>
</reference>
<dbReference type="Proteomes" id="UP001364695">
    <property type="component" value="Unassembled WGS sequence"/>
</dbReference>
<keyword evidence="2" id="KW-1185">Reference proteome</keyword>
<comment type="caution">
    <text evidence="1">The sequence shown here is derived from an EMBL/GenBank/DDBJ whole genome shotgun (WGS) entry which is preliminary data.</text>
</comment>